<name>A0A0F9GYS4_9ZZZZ</name>
<feature type="non-terminal residue" evidence="1">
    <location>
        <position position="1"/>
    </location>
</feature>
<evidence type="ECO:0000313" key="1">
    <source>
        <dbReference type="EMBL" id="KKL95831.1"/>
    </source>
</evidence>
<accession>A0A0F9GYS4</accession>
<organism evidence="1">
    <name type="scientific">marine sediment metagenome</name>
    <dbReference type="NCBI Taxonomy" id="412755"/>
    <lineage>
        <taxon>unclassified sequences</taxon>
        <taxon>metagenomes</taxon>
        <taxon>ecological metagenomes</taxon>
    </lineage>
</organism>
<proteinExistence type="predicted"/>
<gene>
    <name evidence="1" type="ORF">LCGC14_1850720</name>
</gene>
<protein>
    <submittedName>
        <fullName evidence="1">Uncharacterized protein</fullName>
    </submittedName>
</protein>
<dbReference type="EMBL" id="LAZR01018587">
    <property type="protein sequence ID" value="KKL95831.1"/>
    <property type="molecule type" value="Genomic_DNA"/>
</dbReference>
<comment type="caution">
    <text evidence="1">The sequence shown here is derived from an EMBL/GenBank/DDBJ whole genome shotgun (WGS) entry which is preliminary data.</text>
</comment>
<dbReference type="AlphaFoldDB" id="A0A0F9GYS4"/>
<sequence length="62" mass="7045">AHKEKDFMIHCDAGQSRSVAVGVFIKDVFEGELCLHAVETTAGSNSLVHRLLMKKYWEERLL</sequence>
<reference evidence="1" key="1">
    <citation type="journal article" date="2015" name="Nature">
        <title>Complex archaea that bridge the gap between prokaryotes and eukaryotes.</title>
        <authorList>
            <person name="Spang A."/>
            <person name="Saw J.H."/>
            <person name="Jorgensen S.L."/>
            <person name="Zaremba-Niedzwiedzka K."/>
            <person name="Martijn J."/>
            <person name="Lind A.E."/>
            <person name="van Eijk R."/>
            <person name="Schleper C."/>
            <person name="Guy L."/>
            <person name="Ettema T.J."/>
        </authorList>
    </citation>
    <scope>NUCLEOTIDE SEQUENCE</scope>
</reference>